<sequence>MSIAVSAVVKPSKLLQLGVCIGCLLILCIAFLIGLGKVGELSAQLRWTTFAALVLLGLWAFFYVFLNRKTFHIDISGIGQIRLKEDNDIGDVRRQQEKLEKGNSTHVVQLMRDSTLWAHLLLLRLRAEDRRIRTLVILPDCMDRQTFRALAVACRWIAAHNVHHVDTKRYGAKK</sequence>
<comment type="caution">
    <text evidence="2">The sequence shown here is derived from an EMBL/GenBank/DDBJ whole genome shotgun (WGS) entry which is preliminary data.</text>
</comment>
<feature type="transmembrane region" description="Helical" evidence="1">
    <location>
        <begin position="47"/>
        <end position="66"/>
    </location>
</feature>
<reference evidence="2 3" key="1">
    <citation type="submission" date="2023-08" db="EMBL/GenBank/DDBJ databases">
        <title>Oxalobacteraceae gen .nov., isolated from river sludge outside the plant.</title>
        <authorList>
            <person name="Zhao S.Y."/>
        </authorList>
    </citation>
    <scope>NUCLEOTIDE SEQUENCE [LARGE SCALE GENOMIC DNA]</scope>
    <source>
        <strain evidence="2 3">R-40</strain>
    </source>
</reference>
<keyword evidence="3" id="KW-1185">Reference proteome</keyword>
<organism evidence="2 3">
    <name type="scientific">Keguizhuia sedimenti</name>
    <dbReference type="NCBI Taxonomy" id="3064264"/>
    <lineage>
        <taxon>Bacteria</taxon>
        <taxon>Pseudomonadati</taxon>
        <taxon>Pseudomonadota</taxon>
        <taxon>Betaproteobacteria</taxon>
        <taxon>Burkholderiales</taxon>
        <taxon>Oxalobacteraceae</taxon>
        <taxon>Keguizhuia</taxon>
    </lineage>
</organism>
<evidence type="ECO:0000313" key="3">
    <source>
        <dbReference type="Proteomes" id="UP001225596"/>
    </source>
</evidence>
<dbReference type="EMBL" id="JAUYVH010000004">
    <property type="protein sequence ID" value="MDQ9170657.1"/>
    <property type="molecule type" value="Genomic_DNA"/>
</dbReference>
<dbReference type="RefSeq" id="WP_338436585.1">
    <property type="nucleotide sequence ID" value="NZ_JAUYVH010000004.1"/>
</dbReference>
<feature type="transmembrane region" description="Helical" evidence="1">
    <location>
        <begin position="14"/>
        <end position="35"/>
    </location>
</feature>
<evidence type="ECO:0000256" key="1">
    <source>
        <dbReference type="SAM" id="Phobius"/>
    </source>
</evidence>
<dbReference type="Proteomes" id="UP001225596">
    <property type="component" value="Unassembled WGS sequence"/>
</dbReference>
<protein>
    <submittedName>
        <fullName evidence="2">Protein YgfX</fullName>
    </submittedName>
</protein>
<proteinExistence type="predicted"/>
<keyword evidence="1" id="KW-0812">Transmembrane</keyword>
<dbReference type="Pfam" id="PF07254">
    <property type="entry name" value="Cpta_toxin"/>
    <property type="match status" value="1"/>
</dbReference>
<gene>
    <name evidence="2" type="ORF">Q8A64_09580</name>
</gene>
<accession>A0ABU1BNR7</accession>
<evidence type="ECO:0000313" key="2">
    <source>
        <dbReference type="EMBL" id="MDQ9170657.1"/>
    </source>
</evidence>
<keyword evidence="1" id="KW-0472">Membrane</keyword>
<dbReference type="InterPro" id="IPR009883">
    <property type="entry name" value="YgfX"/>
</dbReference>
<keyword evidence="1" id="KW-1133">Transmembrane helix</keyword>
<name>A0ABU1BNR7_9BURK</name>